<sequence length="60" mass="7134">KFFKNICSSLGINKNQEPENLKNGNIQNFPGRYFIAFLGTVFWNNIYWLYPRKNKSFKAN</sequence>
<dbReference type="AlphaFoldDB" id="A0A8X6G7N3"/>
<reference evidence="2" key="1">
    <citation type="submission" date="2020-07" db="EMBL/GenBank/DDBJ databases">
        <title>Multicomponent nature underlies the extraordinary mechanical properties of spider dragline silk.</title>
        <authorList>
            <person name="Kono N."/>
            <person name="Nakamura H."/>
            <person name="Mori M."/>
            <person name="Yoshida Y."/>
            <person name="Ohtoshi R."/>
            <person name="Malay A.D."/>
            <person name="Moran D.A.P."/>
            <person name="Tomita M."/>
            <person name="Numata K."/>
            <person name="Arakawa K."/>
        </authorList>
    </citation>
    <scope>NUCLEOTIDE SEQUENCE</scope>
</reference>
<evidence type="ECO:0000313" key="2">
    <source>
        <dbReference type="EMBL" id="GFQ96134.1"/>
    </source>
</evidence>
<comment type="caution">
    <text evidence="2">The sequence shown here is derived from an EMBL/GenBank/DDBJ whole genome shotgun (WGS) entry which is preliminary data.</text>
</comment>
<organism evidence="2 3">
    <name type="scientific">Trichonephila clavata</name>
    <name type="common">Joro spider</name>
    <name type="synonym">Nephila clavata</name>
    <dbReference type="NCBI Taxonomy" id="2740835"/>
    <lineage>
        <taxon>Eukaryota</taxon>
        <taxon>Metazoa</taxon>
        <taxon>Ecdysozoa</taxon>
        <taxon>Arthropoda</taxon>
        <taxon>Chelicerata</taxon>
        <taxon>Arachnida</taxon>
        <taxon>Araneae</taxon>
        <taxon>Araneomorphae</taxon>
        <taxon>Entelegynae</taxon>
        <taxon>Araneoidea</taxon>
        <taxon>Nephilidae</taxon>
        <taxon>Trichonephila</taxon>
    </lineage>
</organism>
<protein>
    <submittedName>
        <fullName evidence="2">Uncharacterized protein</fullName>
    </submittedName>
</protein>
<keyword evidence="3" id="KW-1185">Reference proteome</keyword>
<name>A0A8X6G7N3_TRICU</name>
<keyword evidence="1" id="KW-0812">Transmembrane</keyword>
<feature type="non-terminal residue" evidence="2">
    <location>
        <position position="60"/>
    </location>
</feature>
<gene>
    <name evidence="2" type="ORF">TNCT_297481</name>
</gene>
<keyword evidence="1" id="KW-1133">Transmembrane helix</keyword>
<feature type="transmembrane region" description="Helical" evidence="1">
    <location>
        <begin position="33"/>
        <end position="50"/>
    </location>
</feature>
<keyword evidence="1" id="KW-0472">Membrane</keyword>
<dbReference type="EMBL" id="BMAO01024557">
    <property type="protein sequence ID" value="GFQ96134.1"/>
    <property type="molecule type" value="Genomic_DNA"/>
</dbReference>
<accession>A0A8X6G7N3</accession>
<evidence type="ECO:0000256" key="1">
    <source>
        <dbReference type="SAM" id="Phobius"/>
    </source>
</evidence>
<evidence type="ECO:0000313" key="3">
    <source>
        <dbReference type="Proteomes" id="UP000887116"/>
    </source>
</evidence>
<dbReference type="Proteomes" id="UP000887116">
    <property type="component" value="Unassembled WGS sequence"/>
</dbReference>
<proteinExistence type="predicted"/>